<keyword evidence="1" id="KW-0732">Signal</keyword>
<reference evidence="2" key="1">
    <citation type="submission" date="2020-05" db="UniProtKB">
        <authorList>
            <consortium name="EnsemblMetazoa"/>
        </authorList>
    </citation>
    <scope>IDENTIFICATION</scope>
    <source>
        <strain evidence="2">Aabys</strain>
    </source>
</reference>
<dbReference type="VEuPathDB" id="VectorBase:MDOA002775"/>
<evidence type="ECO:0000313" key="2">
    <source>
        <dbReference type="EnsemblMetazoa" id="MDOA002775-PA"/>
    </source>
</evidence>
<feature type="signal peptide" evidence="1">
    <location>
        <begin position="1"/>
        <end position="23"/>
    </location>
</feature>
<feature type="chain" id="PRO_5044560070" description="Secreted protein" evidence="1">
    <location>
        <begin position="24"/>
        <end position="84"/>
    </location>
</feature>
<dbReference type="AlphaFoldDB" id="A0A1I8MA34"/>
<dbReference type="EnsemblMetazoa" id="MDOA002775-RA">
    <property type="protein sequence ID" value="MDOA002775-PA"/>
    <property type="gene ID" value="MDOA002775"/>
</dbReference>
<evidence type="ECO:0000256" key="1">
    <source>
        <dbReference type="SAM" id="SignalP"/>
    </source>
</evidence>
<evidence type="ECO:0008006" key="3">
    <source>
        <dbReference type="Google" id="ProtNLM"/>
    </source>
</evidence>
<sequence>MFKQCSLVSIFFAIISVVLLLQGFECSPQHAPRRNTPSAGFEFTRFRASPPVDLNKPPVFLPEFIPVHEDNGEGPATSSVYRSG</sequence>
<proteinExistence type="predicted"/>
<gene>
    <name evidence="2" type="primary">101891169</name>
</gene>
<accession>A0A1I8MA34</accession>
<name>A0A1I8MA34_MUSDO</name>
<organism evidence="2">
    <name type="scientific">Musca domestica</name>
    <name type="common">House fly</name>
    <dbReference type="NCBI Taxonomy" id="7370"/>
    <lineage>
        <taxon>Eukaryota</taxon>
        <taxon>Metazoa</taxon>
        <taxon>Ecdysozoa</taxon>
        <taxon>Arthropoda</taxon>
        <taxon>Hexapoda</taxon>
        <taxon>Insecta</taxon>
        <taxon>Pterygota</taxon>
        <taxon>Neoptera</taxon>
        <taxon>Endopterygota</taxon>
        <taxon>Diptera</taxon>
        <taxon>Brachycera</taxon>
        <taxon>Muscomorpha</taxon>
        <taxon>Muscoidea</taxon>
        <taxon>Muscidae</taxon>
        <taxon>Musca</taxon>
    </lineage>
</organism>
<protein>
    <recommendedName>
        <fullName evidence="3">Secreted protein</fullName>
    </recommendedName>
</protein>